<protein>
    <recommendedName>
        <fullName evidence="10">Histidine kinase</fullName>
    </recommendedName>
</protein>
<evidence type="ECO:0000256" key="1">
    <source>
        <dbReference type="ARBA" id="ARBA00004651"/>
    </source>
</evidence>
<dbReference type="PANTHER" id="PTHR14939:SF5">
    <property type="entry name" value="F-BOX ONLY PROTEIN 22"/>
    <property type="match status" value="1"/>
</dbReference>
<evidence type="ECO:0000256" key="4">
    <source>
        <dbReference type="ARBA" id="ARBA00022989"/>
    </source>
</evidence>
<dbReference type="GO" id="GO:0005886">
    <property type="term" value="C:plasma membrane"/>
    <property type="evidence" value="ECO:0007669"/>
    <property type="project" value="UniProtKB-SubCell"/>
</dbReference>
<dbReference type="PANTHER" id="PTHR14939">
    <property type="entry name" value="F-BOX ONLY PROTEIN 22"/>
    <property type="match status" value="1"/>
</dbReference>
<dbReference type="PIRSF" id="PIRSF018953">
    <property type="entry name" value="UCP018953"/>
    <property type="match status" value="1"/>
</dbReference>
<evidence type="ECO:0000313" key="9">
    <source>
        <dbReference type="Proteomes" id="UP000290365"/>
    </source>
</evidence>
<dbReference type="Proteomes" id="UP000290365">
    <property type="component" value="Chromosome"/>
</dbReference>
<reference evidence="8 9" key="1">
    <citation type="submission" date="2019-01" db="EMBL/GenBank/DDBJ databases">
        <title>Ktedonosporobacter rubrisoli SCAWS-G2.</title>
        <authorList>
            <person name="Huang Y."/>
            <person name="Yan B."/>
        </authorList>
    </citation>
    <scope>NUCLEOTIDE SEQUENCE [LARGE SCALE GENOMIC DNA]</scope>
    <source>
        <strain evidence="8 9">SCAWS-G2</strain>
    </source>
</reference>
<feature type="domain" description="FIST" evidence="6">
    <location>
        <begin position="41"/>
        <end position="237"/>
    </location>
</feature>
<dbReference type="Pfam" id="PF10442">
    <property type="entry name" value="FIST_C"/>
    <property type="match status" value="1"/>
</dbReference>
<dbReference type="OrthoDB" id="9770435at2"/>
<keyword evidence="4" id="KW-1133">Transmembrane helix</keyword>
<dbReference type="AlphaFoldDB" id="A0A4P6JXB4"/>
<proteinExistence type="predicted"/>
<evidence type="ECO:0000256" key="3">
    <source>
        <dbReference type="ARBA" id="ARBA00022692"/>
    </source>
</evidence>
<dbReference type="SMART" id="SM01204">
    <property type="entry name" value="FIST_C"/>
    <property type="match status" value="1"/>
</dbReference>
<keyword evidence="5" id="KW-0472">Membrane</keyword>
<keyword evidence="2" id="KW-1003">Cell membrane</keyword>
<dbReference type="EMBL" id="CP035758">
    <property type="protein sequence ID" value="QBD80388.1"/>
    <property type="molecule type" value="Genomic_DNA"/>
</dbReference>
<evidence type="ECO:0000256" key="2">
    <source>
        <dbReference type="ARBA" id="ARBA00022475"/>
    </source>
</evidence>
<evidence type="ECO:0000259" key="6">
    <source>
        <dbReference type="SMART" id="SM00897"/>
    </source>
</evidence>
<feature type="domain" description="FIST C-domain" evidence="7">
    <location>
        <begin position="238"/>
        <end position="383"/>
    </location>
</feature>
<evidence type="ECO:0000256" key="5">
    <source>
        <dbReference type="ARBA" id="ARBA00023136"/>
    </source>
</evidence>
<evidence type="ECO:0008006" key="10">
    <source>
        <dbReference type="Google" id="ProtNLM"/>
    </source>
</evidence>
<keyword evidence="3" id="KW-0812">Transmembrane</keyword>
<accession>A0A4P6JXB4</accession>
<evidence type="ECO:0000313" key="8">
    <source>
        <dbReference type="EMBL" id="QBD80388.1"/>
    </source>
</evidence>
<keyword evidence="9" id="KW-1185">Reference proteome</keyword>
<comment type="subcellular location">
    <subcellularLocation>
        <location evidence="1">Cell membrane</location>
        <topology evidence="1">Multi-pass membrane protein</topology>
    </subcellularLocation>
</comment>
<dbReference type="SMART" id="SM00897">
    <property type="entry name" value="FIST"/>
    <property type="match status" value="1"/>
</dbReference>
<evidence type="ECO:0000259" key="7">
    <source>
        <dbReference type="SMART" id="SM01204"/>
    </source>
</evidence>
<dbReference type="InterPro" id="IPR016741">
    <property type="entry name" value="UCP018953"/>
</dbReference>
<organism evidence="8 9">
    <name type="scientific">Ktedonosporobacter rubrisoli</name>
    <dbReference type="NCBI Taxonomy" id="2509675"/>
    <lineage>
        <taxon>Bacteria</taxon>
        <taxon>Bacillati</taxon>
        <taxon>Chloroflexota</taxon>
        <taxon>Ktedonobacteria</taxon>
        <taxon>Ktedonobacterales</taxon>
        <taxon>Ktedonosporobacteraceae</taxon>
        <taxon>Ktedonosporobacter</taxon>
    </lineage>
</organism>
<gene>
    <name evidence="8" type="ORF">EPA93_32215</name>
</gene>
<dbReference type="KEGG" id="kbs:EPA93_32215"/>
<name>A0A4P6JXB4_KTERU</name>
<dbReference type="Pfam" id="PF08495">
    <property type="entry name" value="FIST"/>
    <property type="match status" value="1"/>
</dbReference>
<sequence>MATGSGKRMHTFTPTARAALAAHTDWEKALQDALAQIGDSLADVALLFASDEYSDSFAEIVRRVRSATKARILLGCSGQGIVGTGVELEDVPCLSLLTLSLPGASLRAAHITQDLLETSLRPDILRDQLDIPLDDVNAWLVFADPFQMNCEELINSLARAYADTPMLGGLASSDTGELHTHVFLNDEVFTEGAVALAIGGSYTILPLVSQGCEPIGEPWTITGVQENGLVETISNRSAYELLVETLLALPADMQRRAQRNLLVGLAADEYRATFSRGNFLIRNLIGVDRRTGALAIGAQPRVGQTIQFQIRDAETADLDLHELLEGAKEKLGTNRAVAGILCTCNGRGEGLFSIPNHDAELIEQELGPLPLAGLFCNGEIGPIGNRPFLHGFTASLALLVQRS</sequence>
<dbReference type="InterPro" id="IPR013702">
    <property type="entry name" value="FIST_domain_N"/>
</dbReference>
<dbReference type="InterPro" id="IPR019494">
    <property type="entry name" value="FIST_C"/>
</dbReference>